<dbReference type="InterPro" id="IPR015943">
    <property type="entry name" value="WD40/YVTN_repeat-like_dom_sf"/>
</dbReference>
<feature type="domain" description="Secretion system C-terminal sorting" evidence="2">
    <location>
        <begin position="706"/>
        <end position="772"/>
    </location>
</feature>
<organism evidence="3 4">
    <name type="scientific">Marixanthomonas ophiurae</name>
    <dbReference type="NCBI Taxonomy" id="387659"/>
    <lineage>
        <taxon>Bacteria</taxon>
        <taxon>Pseudomonadati</taxon>
        <taxon>Bacteroidota</taxon>
        <taxon>Flavobacteriia</taxon>
        <taxon>Flavobacteriales</taxon>
        <taxon>Flavobacteriaceae</taxon>
        <taxon>Marixanthomonas</taxon>
    </lineage>
</organism>
<keyword evidence="1" id="KW-0732">Signal</keyword>
<dbReference type="AlphaFoldDB" id="A0A3E1Q6P5"/>
<protein>
    <submittedName>
        <fullName evidence="3">T9SS C-terminal target domain-containing protein</fullName>
    </submittedName>
</protein>
<keyword evidence="4" id="KW-1185">Reference proteome</keyword>
<dbReference type="OrthoDB" id="9757947at2"/>
<dbReference type="RefSeq" id="WP_117159754.1">
    <property type="nucleotide sequence ID" value="NZ_QVID01000002.1"/>
</dbReference>
<dbReference type="EMBL" id="QVID01000002">
    <property type="protein sequence ID" value="RFN57805.1"/>
    <property type="molecule type" value="Genomic_DNA"/>
</dbReference>
<dbReference type="Proteomes" id="UP000261082">
    <property type="component" value="Unassembled WGS sequence"/>
</dbReference>
<dbReference type="SUPFAM" id="SSF110296">
    <property type="entry name" value="Oligoxyloglucan reducing end-specific cellobiohydrolase"/>
    <property type="match status" value="1"/>
</dbReference>
<dbReference type="InterPro" id="IPR026444">
    <property type="entry name" value="Secre_tail"/>
</dbReference>
<evidence type="ECO:0000259" key="2">
    <source>
        <dbReference type="Pfam" id="PF18962"/>
    </source>
</evidence>
<accession>A0A3E1Q6P5</accession>
<name>A0A3E1Q6P5_9FLAO</name>
<dbReference type="CDD" id="cd15482">
    <property type="entry name" value="Sialidase_non-viral"/>
    <property type="match status" value="1"/>
</dbReference>
<dbReference type="Gene3D" id="2.130.10.10">
    <property type="entry name" value="YVTN repeat-like/Quinoprotein amine dehydrogenase"/>
    <property type="match status" value="4"/>
</dbReference>
<dbReference type="SUPFAM" id="SSF50939">
    <property type="entry name" value="Sialidases"/>
    <property type="match status" value="1"/>
</dbReference>
<dbReference type="Pfam" id="PF18962">
    <property type="entry name" value="Por_Secre_tail"/>
    <property type="match status" value="1"/>
</dbReference>
<evidence type="ECO:0000256" key="1">
    <source>
        <dbReference type="ARBA" id="ARBA00022729"/>
    </source>
</evidence>
<evidence type="ECO:0000313" key="3">
    <source>
        <dbReference type="EMBL" id="RFN57805.1"/>
    </source>
</evidence>
<dbReference type="PANTHER" id="PTHR12106">
    <property type="entry name" value="SORTILIN RELATED"/>
    <property type="match status" value="1"/>
</dbReference>
<sequence length="775" mass="85832">MKKLTTLLLLFFYILIVQKITAQVELEGAKDYGQLFNVTYSETEEDVIYARTVTNHIVTSTDGGDNWSVLYAEPLDKYATLKDLKLINDGTSLSFIVSAEGTDYNAIVLFDLATETITRTYSPPNSFETDILIESYDILESNNDIALMHTTYSLGGAYTHEVFYTGDGGANWFPVYYSPINDNVAINNVAISPAEGETLFLMRGGSTSRVIGGLFVSTDAGQTWEEKIPGNMYDPISFNPNNADDILLGTGYGYDTHVENLYRSTNGGDTWNIVPITWTTMSQDNINEIAFNPTNTNEIMVLEENEIVVSSDNGTTWQNYVYNDIDPETYYYGLTASYNPFVSREVLISTNYYPFLSEDGGATLSKLENPFINSSGTVASFTSEDENHVYYGLRSGYIHKDLQTETEEGYGLQSLEQGFGSPLKVYADPVVSGRVFTNNRVVNTSYLSVSAEHGADSKLIASSMFFLILEDVSTSVTNPNISWLSTGIEAHKVDLTDMENIIDTNIPVPQTGEVVTAVQVDREDEATIYITQDVSFYKSSNDGAIWELAVTGLEELVSRDDLILDIEQNPLNANQLMLATTNGIYLSENKGDSWSLISSEFTNDVAFSTVTEDAIVAVTHYSDGFNIPLPEAKAKIIFSKDMGETWEEITPEMLNYSVTETSAFTFTEDAVDVYLGVQDLGLVKYNIDLTTLSITSEIVENKIIALYPNPAKDSFSINSYDRIEAVTIYNMAGQEVKKVSETNQEINISDLANGLYIVKVKTSEGTLSKRIIKAN</sequence>
<gene>
    <name evidence="3" type="ORF">DZ858_11205</name>
</gene>
<proteinExistence type="predicted"/>
<dbReference type="PANTHER" id="PTHR12106:SF27">
    <property type="entry name" value="SORTILIN-RELATED RECEPTOR"/>
    <property type="match status" value="1"/>
</dbReference>
<dbReference type="InterPro" id="IPR050310">
    <property type="entry name" value="VPS10-sortilin"/>
</dbReference>
<dbReference type="InterPro" id="IPR036278">
    <property type="entry name" value="Sialidase_sf"/>
</dbReference>
<reference evidence="3 4" key="1">
    <citation type="journal article" date="2007" name="Int. J. Syst. Evol. Microbiol.">
        <title>Marixanthomonas ophiurae gen. nov., sp. nov., a marine bacterium of the family Flavobacteriaceae isolated from a deep-sea brittle star.</title>
        <authorList>
            <person name="Romanenko L.A."/>
            <person name="Uchino M."/>
            <person name="Frolova G.M."/>
            <person name="Mikhailov V.V."/>
        </authorList>
    </citation>
    <scope>NUCLEOTIDE SEQUENCE [LARGE SCALE GENOMIC DNA]</scope>
    <source>
        <strain evidence="3 4">KMM 3046</strain>
    </source>
</reference>
<comment type="caution">
    <text evidence="3">The sequence shown here is derived from an EMBL/GenBank/DDBJ whole genome shotgun (WGS) entry which is preliminary data.</text>
</comment>
<dbReference type="NCBIfam" id="TIGR04183">
    <property type="entry name" value="Por_Secre_tail"/>
    <property type="match status" value="1"/>
</dbReference>
<evidence type="ECO:0000313" key="4">
    <source>
        <dbReference type="Proteomes" id="UP000261082"/>
    </source>
</evidence>